<dbReference type="GO" id="GO:0005886">
    <property type="term" value="C:plasma membrane"/>
    <property type="evidence" value="ECO:0007669"/>
    <property type="project" value="UniProtKB-SubCell"/>
</dbReference>
<keyword evidence="1 5" id="KW-1003">Cell membrane</keyword>
<feature type="transmembrane region" description="Helical" evidence="5">
    <location>
        <begin position="337"/>
        <end position="359"/>
    </location>
</feature>
<feature type="transmembrane region" description="Helical" evidence="5">
    <location>
        <begin position="73"/>
        <end position="92"/>
    </location>
</feature>
<evidence type="ECO:0000256" key="2">
    <source>
        <dbReference type="ARBA" id="ARBA00022692"/>
    </source>
</evidence>
<keyword evidence="4 5" id="KW-0472">Membrane</keyword>
<dbReference type="AlphaFoldDB" id="A0A6A8M6K5"/>
<dbReference type="GO" id="GO:0005576">
    <property type="term" value="C:extracellular region"/>
    <property type="evidence" value="ECO:0007669"/>
    <property type="project" value="TreeGrafter"/>
</dbReference>
<evidence type="ECO:0000256" key="3">
    <source>
        <dbReference type="ARBA" id="ARBA00022989"/>
    </source>
</evidence>
<comment type="caution">
    <text evidence="6">The sequence shown here is derived from an EMBL/GenBank/DDBJ whole genome shotgun (WGS) entry which is preliminary data.</text>
</comment>
<feature type="transmembrane region" description="Helical" evidence="5">
    <location>
        <begin position="26"/>
        <end position="53"/>
    </location>
</feature>
<evidence type="ECO:0000256" key="4">
    <source>
        <dbReference type="ARBA" id="ARBA00023136"/>
    </source>
</evidence>
<keyword evidence="2 5" id="KW-0812">Transmembrane</keyword>
<dbReference type="InterPro" id="IPR005372">
    <property type="entry name" value="UPF0182"/>
</dbReference>
<evidence type="ECO:0000256" key="1">
    <source>
        <dbReference type="ARBA" id="ARBA00022475"/>
    </source>
</evidence>
<dbReference type="EMBL" id="VUNB01000002">
    <property type="protein sequence ID" value="MST68561.1"/>
    <property type="molecule type" value="Genomic_DNA"/>
</dbReference>
<feature type="transmembrane region" description="Helical" evidence="5">
    <location>
        <begin position="263"/>
        <end position="283"/>
    </location>
</feature>
<proteinExistence type="inferred from homology"/>
<reference evidence="6" key="1">
    <citation type="submission" date="2019-09" db="EMBL/GenBank/DDBJ databases">
        <title>In-depth cultivation of the pig gut microbiome towards novel bacterial diversity and tailored functional studies.</title>
        <authorList>
            <person name="Wylensek D."/>
            <person name="Hitch T.C.A."/>
            <person name="Clavel T."/>
        </authorList>
    </citation>
    <scope>NUCLEOTIDE SEQUENCE</scope>
    <source>
        <strain evidence="6">RF-744-FAT-WT-3</strain>
    </source>
</reference>
<feature type="transmembrane region" description="Helical" evidence="5">
    <location>
        <begin position="113"/>
        <end position="132"/>
    </location>
</feature>
<dbReference type="HAMAP" id="MF_01600">
    <property type="entry name" value="UPF0182"/>
    <property type="match status" value="1"/>
</dbReference>
<name>A0A6A8M6K5_9FIRM</name>
<accession>A0A6A8M6K5</accession>
<dbReference type="PANTHER" id="PTHR39344">
    <property type="entry name" value="UPF0182 PROTEIN SLL1060"/>
    <property type="match status" value="1"/>
</dbReference>
<evidence type="ECO:0000256" key="5">
    <source>
        <dbReference type="HAMAP-Rule" id="MF_01600"/>
    </source>
</evidence>
<comment type="similarity">
    <text evidence="5">Belongs to the UPF0182 family.</text>
</comment>
<comment type="subcellular location">
    <subcellularLocation>
        <location evidence="5">Cell membrane</location>
        <topology evidence="5">Multi-pass membrane protein</topology>
    </subcellularLocation>
</comment>
<feature type="transmembrane region" description="Helical" evidence="5">
    <location>
        <begin position="303"/>
        <end position="325"/>
    </location>
</feature>
<evidence type="ECO:0000313" key="6">
    <source>
        <dbReference type="EMBL" id="MST68561.1"/>
    </source>
</evidence>
<dbReference type="PANTHER" id="PTHR39344:SF1">
    <property type="entry name" value="UPF0182 PROTEIN SLL1060"/>
    <property type="match status" value="1"/>
</dbReference>
<keyword evidence="3 5" id="KW-1133">Transmembrane helix</keyword>
<gene>
    <name evidence="6" type="ORF">FYJ66_03015</name>
</gene>
<protein>
    <recommendedName>
        <fullName evidence="5">UPF0182 protein FYJ66_03015</fullName>
    </recommendedName>
</protein>
<dbReference type="Pfam" id="PF03699">
    <property type="entry name" value="UPF0182"/>
    <property type="match status" value="1"/>
</dbReference>
<organism evidence="6">
    <name type="scientific">Baileyella intestinalis</name>
    <dbReference type="NCBI Taxonomy" id="2606709"/>
    <lineage>
        <taxon>Bacteria</taxon>
        <taxon>Bacillati</taxon>
        <taxon>Bacillota</taxon>
        <taxon>Clostridia</taxon>
        <taxon>Peptostreptococcales</taxon>
        <taxon>Anaerovoracaceae</taxon>
        <taxon>Baileyella</taxon>
    </lineage>
</organism>
<feature type="transmembrane region" description="Helical" evidence="5">
    <location>
        <begin position="171"/>
        <end position="192"/>
    </location>
</feature>
<sequence length="963" mass="109904">MKSSGSGDSLVYGGNTRPGKGGGRKAVALIIMILVIAFVIIASLVGFITDYLWFREMNYTGVFWKKLITELKVGIPVFLFTTLLVRLYLRSLRNGYFREIESHEIPDLKRLKIISWSLSGIFALLVAIYSAGDMWMNFLQFAHSTKFNLKDPIFGIDTGFYVFKLEFLAKLNTLAIGIIIGAVLLTVLYYGILMTVRTPDFFEEENHTEGDDFSRDSDNNYIPFGGKKQYGEDIFRRFTEGSKRPEINRGNFRHLMSIASGKLTILGVVLYIMVAVDFFLNQFDLLHAHTGTVYGAGFTDVNVTLWVYRLIMAASVVGAVFFVIHMHKKEYKKLLRAPVAIVAIGIAGVVVAMIVQSLVVAPDEINKESKYLKNNIQYTQHAYDIDKVKVKSFPANESLDEQTIKDNSQTIGNIRINDYEPVQDFYNQTQSIRQYYEFHDVDIDRYNINGEETQTYLSPREIDENKISSTWLNRHIKYTHGYGAAVSQVDKVTASGQPDVVVKNIPPETNVDSLKITRPEIYFGELTNDYAVVNTNEKEFNYPDGNNNKYTKYKGNAGIRLTPLNRLLFSMREGSMQLLVSSNVNSRSRIIINRNIEERVKKIMPYLKYESDPYMTIVGGRLYWIVDAYTTSQYYPYSEPYSGKVGSTNYIRNSIKVTIDAYNGDVNFYVIDNEDPIAETYKKIYPDLFKNISTMPEGLREHIRYPNNMFKIQASVYEKYHMNQVKVFYQKEDLWDIAHQIYGTEEKQMDPSYYIFRLPGEKNAEFINMVPFTPKSKQNMTALMMARNDGENYGQLLVYKFPKSKTVYGPMQIEAQIDQNTEISKEFSLWNSSGSKYRRGDLFVIPIKDSLMYVEPVYLEASNQAIPEMKRVIVAYGDRISYSSNLEEALEDLFGGTYNSGPANASGGTDSRDSGKPSLKTLAKQARDEYDAALDAQKNGDWKGYGDHINKLSGYLDQMESAE</sequence>